<reference evidence="6" key="1">
    <citation type="submission" date="2016-10" db="EMBL/GenBank/DDBJ databases">
        <authorList>
            <person name="Varghese N."/>
            <person name="Submissions S."/>
        </authorList>
    </citation>
    <scope>NUCLEOTIDE SEQUENCE [LARGE SCALE GENOMIC DNA]</scope>
    <source>
        <strain evidence="6">CGMCC 4.3516</strain>
    </source>
</reference>
<dbReference type="OrthoDB" id="9797252at2"/>
<protein>
    <submittedName>
        <fullName evidence="5">Methyltransferase domain-containing protein</fullName>
    </submittedName>
</protein>
<accession>A0A1G6VS85</accession>
<dbReference type="GO" id="GO:0008757">
    <property type="term" value="F:S-adenosylmethionine-dependent methyltransferase activity"/>
    <property type="evidence" value="ECO:0007669"/>
    <property type="project" value="InterPro"/>
</dbReference>
<dbReference type="RefSeq" id="WP_091033101.1">
    <property type="nucleotide sequence ID" value="NZ_FNAD01000005.1"/>
</dbReference>
<dbReference type="SUPFAM" id="SSF53335">
    <property type="entry name" value="S-adenosyl-L-methionine-dependent methyltransferases"/>
    <property type="match status" value="1"/>
</dbReference>
<evidence type="ECO:0000313" key="5">
    <source>
        <dbReference type="EMBL" id="SDD56438.1"/>
    </source>
</evidence>
<dbReference type="Proteomes" id="UP000198949">
    <property type="component" value="Unassembled WGS sequence"/>
</dbReference>
<dbReference type="Gene3D" id="3.40.50.150">
    <property type="entry name" value="Vaccinia Virus protein VP39"/>
    <property type="match status" value="1"/>
</dbReference>
<dbReference type="AlphaFoldDB" id="A0A1G6VS85"/>
<proteinExistence type="inferred from homology"/>
<organism evidence="5 6">
    <name type="scientific">Glycomyces harbinensis</name>
    <dbReference type="NCBI Taxonomy" id="58114"/>
    <lineage>
        <taxon>Bacteria</taxon>
        <taxon>Bacillati</taxon>
        <taxon>Actinomycetota</taxon>
        <taxon>Actinomycetes</taxon>
        <taxon>Glycomycetales</taxon>
        <taxon>Glycomycetaceae</taxon>
        <taxon>Glycomyces</taxon>
    </lineage>
</organism>
<evidence type="ECO:0000259" key="4">
    <source>
        <dbReference type="Pfam" id="PF08241"/>
    </source>
</evidence>
<dbReference type="CDD" id="cd02440">
    <property type="entry name" value="AdoMet_MTases"/>
    <property type="match status" value="1"/>
</dbReference>
<dbReference type="EMBL" id="FNAD01000005">
    <property type="protein sequence ID" value="SDD56438.1"/>
    <property type="molecule type" value="Genomic_DNA"/>
</dbReference>
<evidence type="ECO:0000256" key="1">
    <source>
        <dbReference type="ARBA" id="ARBA00008361"/>
    </source>
</evidence>
<keyword evidence="3 5" id="KW-0808">Transferase</keyword>
<evidence type="ECO:0000256" key="2">
    <source>
        <dbReference type="ARBA" id="ARBA00022603"/>
    </source>
</evidence>
<gene>
    <name evidence="5" type="ORF">SAMN05216270_105102</name>
</gene>
<evidence type="ECO:0000313" key="6">
    <source>
        <dbReference type="Proteomes" id="UP000198949"/>
    </source>
</evidence>
<dbReference type="STRING" id="58114.SAMN05216270_105102"/>
<dbReference type="InterPro" id="IPR051052">
    <property type="entry name" value="Diverse_substrate_MTase"/>
</dbReference>
<keyword evidence="2 5" id="KW-0489">Methyltransferase</keyword>
<dbReference type="PANTHER" id="PTHR44942">
    <property type="entry name" value="METHYLTRANSF_11 DOMAIN-CONTAINING PROTEIN"/>
    <property type="match status" value="1"/>
</dbReference>
<dbReference type="InterPro" id="IPR029063">
    <property type="entry name" value="SAM-dependent_MTases_sf"/>
</dbReference>
<name>A0A1G6VS85_9ACTN</name>
<comment type="similarity">
    <text evidence="1">Belongs to the methyltransferase superfamily.</text>
</comment>
<dbReference type="PANTHER" id="PTHR44942:SF4">
    <property type="entry name" value="METHYLTRANSFERASE TYPE 11 DOMAIN-CONTAINING PROTEIN"/>
    <property type="match status" value="1"/>
</dbReference>
<dbReference type="Pfam" id="PF08241">
    <property type="entry name" value="Methyltransf_11"/>
    <property type="match status" value="1"/>
</dbReference>
<sequence>MVTIPPRDGAAPYPDLRRAATSFGAEADRYDRARPTYPAAMVDAVIAASPGPAVLDVGVGTGIAARLFAAKGCDVLGVDVDERMAALARGHGIEVETGRFEDWDAKGRVFDTVVSAQTWHWIDPVAGAARAAEVLRAGGRLALCWNVFQPPPEVAAAFGAIHRDLFPDFPDLWARPMLETYEPMFARAEGGIRETGAFTEPERRQYDWERLYTTEGWLDGIPTSGGYSSLEPDQMERLLESTRETLDALGGSFTMRYSTIVVAAAAR</sequence>
<dbReference type="InterPro" id="IPR013216">
    <property type="entry name" value="Methyltransf_11"/>
</dbReference>
<feature type="domain" description="Methyltransferase type 11" evidence="4">
    <location>
        <begin position="55"/>
        <end position="142"/>
    </location>
</feature>
<dbReference type="GO" id="GO:0032259">
    <property type="term" value="P:methylation"/>
    <property type="evidence" value="ECO:0007669"/>
    <property type="project" value="UniProtKB-KW"/>
</dbReference>
<evidence type="ECO:0000256" key="3">
    <source>
        <dbReference type="ARBA" id="ARBA00022679"/>
    </source>
</evidence>
<keyword evidence="6" id="KW-1185">Reference proteome</keyword>